<proteinExistence type="predicted"/>
<keyword evidence="1" id="KW-0732">Signal</keyword>
<name>A0A2G8SEZ7_9APHY</name>
<dbReference type="PANTHER" id="PTHR38849">
    <property type="entry name" value="SMALL SECRETED PROTEIN"/>
    <property type="match status" value="1"/>
</dbReference>
<evidence type="ECO:0000256" key="1">
    <source>
        <dbReference type="SAM" id="SignalP"/>
    </source>
</evidence>
<dbReference type="AlphaFoldDB" id="A0A2G8SEZ7"/>
<keyword evidence="3" id="KW-1185">Reference proteome</keyword>
<feature type="chain" id="PRO_5013909942" description="Small secreted protein" evidence="1">
    <location>
        <begin position="20"/>
        <end position="448"/>
    </location>
</feature>
<reference evidence="2 3" key="1">
    <citation type="journal article" date="2015" name="Sci. Rep.">
        <title>Chromosome-level genome map provides insights into diverse defense mechanisms in the medicinal fungus Ganoderma sinense.</title>
        <authorList>
            <person name="Zhu Y."/>
            <person name="Xu J."/>
            <person name="Sun C."/>
            <person name="Zhou S."/>
            <person name="Xu H."/>
            <person name="Nelson D.R."/>
            <person name="Qian J."/>
            <person name="Song J."/>
            <person name="Luo H."/>
            <person name="Xiang L."/>
            <person name="Li Y."/>
            <person name="Xu Z."/>
            <person name="Ji A."/>
            <person name="Wang L."/>
            <person name="Lu S."/>
            <person name="Hayward A."/>
            <person name="Sun W."/>
            <person name="Li X."/>
            <person name="Schwartz D.C."/>
            <person name="Wang Y."/>
            <person name="Chen S."/>
        </authorList>
    </citation>
    <scope>NUCLEOTIDE SEQUENCE [LARGE SCALE GENOMIC DNA]</scope>
    <source>
        <strain evidence="2 3">ZZ0214-1</strain>
    </source>
</reference>
<evidence type="ECO:0000313" key="3">
    <source>
        <dbReference type="Proteomes" id="UP000230002"/>
    </source>
</evidence>
<feature type="signal peptide" evidence="1">
    <location>
        <begin position="1"/>
        <end position="19"/>
    </location>
</feature>
<comment type="caution">
    <text evidence="2">The sequence shown here is derived from an EMBL/GenBank/DDBJ whole genome shotgun (WGS) entry which is preliminary data.</text>
</comment>
<organism evidence="2 3">
    <name type="scientific">Ganoderma sinense ZZ0214-1</name>
    <dbReference type="NCBI Taxonomy" id="1077348"/>
    <lineage>
        <taxon>Eukaryota</taxon>
        <taxon>Fungi</taxon>
        <taxon>Dikarya</taxon>
        <taxon>Basidiomycota</taxon>
        <taxon>Agaricomycotina</taxon>
        <taxon>Agaricomycetes</taxon>
        <taxon>Polyporales</taxon>
        <taxon>Polyporaceae</taxon>
        <taxon>Ganoderma</taxon>
    </lineage>
</organism>
<dbReference type="PANTHER" id="PTHR38849:SF1">
    <property type="entry name" value="SMALL SECRETED PROTEIN"/>
    <property type="match status" value="1"/>
</dbReference>
<protein>
    <recommendedName>
        <fullName evidence="4">Small secreted protein</fullName>
    </recommendedName>
</protein>
<evidence type="ECO:0008006" key="4">
    <source>
        <dbReference type="Google" id="ProtNLM"/>
    </source>
</evidence>
<dbReference type="EMBL" id="AYKW01000011">
    <property type="protein sequence ID" value="PIL32354.1"/>
    <property type="molecule type" value="Genomic_DNA"/>
</dbReference>
<gene>
    <name evidence="2" type="ORF">GSI_05600</name>
</gene>
<accession>A0A2G8SEZ7</accession>
<sequence length="448" mass="44107">MVVLASKFFVVAFAGLAAAAPLRLTRRAFTLEDYADFQISDGTAGDAEAKANAVFVDPFDGVDLATIDKTTLDAVKTMREAAEDAEMSLFNPAIDAASGADATALQNGKIQNKVLKLTGEVQTINIEIAQAKASGDDTSDLESQLAEEQTKLTTNIKLDKAAAGQASKGVAGSADANAAASASVSDSAAASATATDAAASTDSAAAAASTDTSAAAATSATSSKAAAKAAKAAAKAAKAASKSAAKAAKTAAAATSTDVAAATTTDAAAASSTDAAATTSSADAAATSAAVDAAANGTSDGSSIDFPVQDYADFQISDGTAGDAEAKANAVFVDPFAGVDLATLDDSVAENMNTMREAAETAETAQFDPEIDAASGAAADALQNGKIANKVLKLTGEVQVLNIKIAKAQASGDDTSDLESSLADEQAKLTTNIATDKASAGEAQKGVA</sequence>
<dbReference type="OrthoDB" id="2151417at2759"/>
<evidence type="ECO:0000313" key="2">
    <source>
        <dbReference type="EMBL" id="PIL32354.1"/>
    </source>
</evidence>
<dbReference type="Proteomes" id="UP000230002">
    <property type="component" value="Unassembled WGS sequence"/>
</dbReference>